<dbReference type="SUPFAM" id="SSF52768">
    <property type="entry name" value="Arginase/deacetylase"/>
    <property type="match status" value="1"/>
</dbReference>
<dbReference type="InterPro" id="IPR000286">
    <property type="entry name" value="HDACs"/>
</dbReference>
<evidence type="ECO:0000313" key="2">
    <source>
        <dbReference type="EMBL" id="QBK87048.1"/>
    </source>
</evidence>
<gene>
    <name evidence="2" type="ORF">LCMAC103_03920</name>
</gene>
<dbReference type="InterPro" id="IPR023801">
    <property type="entry name" value="His_deacetylse_dom"/>
</dbReference>
<organism evidence="2">
    <name type="scientific">Marseillevirus LCMAC103</name>
    <dbReference type="NCBI Taxonomy" id="2506604"/>
    <lineage>
        <taxon>Viruses</taxon>
        <taxon>Varidnaviria</taxon>
        <taxon>Bamfordvirae</taxon>
        <taxon>Nucleocytoviricota</taxon>
        <taxon>Megaviricetes</taxon>
        <taxon>Pimascovirales</taxon>
        <taxon>Pimascovirales incertae sedis</taxon>
        <taxon>Marseilleviridae</taxon>
    </lineage>
</organism>
<dbReference type="GO" id="GO:0004407">
    <property type="term" value="F:histone deacetylase activity"/>
    <property type="evidence" value="ECO:0007669"/>
    <property type="project" value="TreeGrafter"/>
</dbReference>
<dbReference type="GO" id="GO:0040029">
    <property type="term" value="P:epigenetic regulation of gene expression"/>
    <property type="evidence" value="ECO:0007669"/>
    <property type="project" value="TreeGrafter"/>
</dbReference>
<dbReference type="EMBL" id="MK500341">
    <property type="protein sequence ID" value="QBK87048.1"/>
    <property type="molecule type" value="Genomic_DNA"/>
</dbReference>
<feature type="domain" description="Histone deacetylase" evidence="1">
    <location>
        <begin position="92"/>
        <end position="328"/>
    </location>
</feature>
<dbReference type="PANTHER" id="PTHR10625:SF10">
    <property type="entry name" value="HISTONE DEACETYLASE HDAC1"/>
    <property type="match status" value="1"/>
</dbReference>
<sequence length="365" mass="40246">MASRHPPKIGFIFCPNALHRLDGHPEQPGRVSCARKYLRARFPDIPAFEMAPYSDGEVVAFILDPSRGRKPPVYGRAHLEMVRAGFSEREMHSAYSVGEPSYRACLDVCRCLMTMCGLVRRGVIDHAVNVVRPPGHHCCNKRPAGFCLVNLAVLAAHALLASYGKIPIYDYDLHHGDGTQRHTYNDPDIMYVSQHNKNAWKGDFSIGYEGEWGGPDAPLTNVNFPMPGQSCDRDYLWTGLALCDLMARFASRGGVRSPLVVVSAGFDAHRREMAVAGGDRTKSMRLTSTGYGQLAKLLVGRFERVFLVLEGGYDETAIAESLAETVDALLGNVKPIVIDTSEVHGDAKRLVDNLARAERRRGPPD</sequence>
<protein>
    <submittedName>
        <fullName evidence="2">Histone deacetylase domain protein</fullName>
    </submittedName>
</protein>
<dbReference type="PANTHER" id="PTHR10625">
    <property type="entry name" value="HISTONE DEACETYLASE HDAC1-RELATED"/>
    <property type="match status" value="1"/>
</dbReference>
<proteinExistence type="predicted"/>
<reference evidence="2" key="1">
    <citation type="journal article" date="2019" name="MBio">
        <title>Virus Genomes from Deep Sea Sediments Expand the Ocean Megavirome and Support Independent Origins of Viral Gigantism.</title>
        <authorList>
            <person name="Backstrom D."/>
            <person name="Yutin N."/>
            <person name="Jorgensen S.L."/>
            <person name="Dharamshi J."/>
            <person name="Homa F."/>
            <person name="Zaremba-Niedwiedzka K."/>
            <person name="Spang A."/>
            <person name="Wolf Y.I."/>
            <person name="Koonin E.V."/>
            <person name="Ettema T.J."/>
        </authorList>
    </citation>
    <scope>NUCLEOTIDE SEQUENCE</scope>
</reference>
<name>A0A481YV24_9VIRU</name>
<dbReference type="PRINTS" id="PR01270">
    <property type="entry name" value="HDASUPER"/>
</dbReference>
<evidence type="ECO:0000259" key="1">
    <source>
        <dbReference type="Pfam" id="PF00850"/>
    </source>
</evidence>
<accession>A0A481YV24</accession>
<dbReference type="Gene3D" id="3.40.800.20">
    <property type="entry name" value="Histone deacetylase domain"/>
    <property type="match status" value="1"/>
</dbReference>
<dbReference type="InterPro" id="IPR023696">
    <property type="entry name" value="Ureohydrolase_dom_sf"/>
</dbReference>
<dbReference type="Pfam" id="PF00850">
    <property type="entry name" value="Hist_deacetyl"/>
    <property type="match status" value="1"/>
</dbReference>
<dbReference type="InterPro" id="IPR037138">
    <property type="entry name" value="His_deacetylse_dom_sf"/>
</dbReference>